<sequence length="1019" mass="114212">MKRCLCPARLPCLDRGSPLVPPVSILRRRPLHVSLRTRLSSRGPSPERRQWSRHFSAGAGPPIDRQLLQDYVRAEKKEPPVSGSKQSNPEAWVSLLDQYLPPKLRRHPDDVSETASNPTFPQNAEYFAQTLELSNLLLHARELGKTDLLAHLGFRLNNWPAVEFLINRLLDGADSLKEVKSPRQPFTSFDWTLGSGISLDDLTDQPVDSAPRPQHASSVSQTQASDMTSLDAFTERPFANDHSKSLMAEVWQSLGAIVLDAADTSPNESKLAMSCVFRNLARLHHSGAVSDRVYKYVPPGSYQANFRPPGMHLLSTHIMNVLSDAAWTAHQAEIAAQTAAAGEDSPYLPFKMGIRELGPEIWLELILWCCVEHDHIKEGVWLVGQMRRRTGDQAWKFQSWKPIILDDAGSVWKTKIDQEETWRQHEYVERPRMLRKRLDPAPFHGLGERVISTEVASALLDNLPNQIYLGLGFRGMPPSALLRHISSFKHAIFPSKAGENLLPTHRSSNWFMVRVVESGGLQAEADPQMFDDFLRSTSCIVPPWDVDLHADEDNLARLSQSQLYDDTSALAGLAEYNIRLYSSQRLCGDALNAFAWLQAIVDTSKIQRIDEFFTSRIERLDVPIHTFGIGLLDSLIPFESSMPQLSNVTLAELLDLTTASRAFAFGDWLLFSSDADGPPVPPSAYGNQILAPSILRYAAATKNTALHDTVAESLSRPFSVNTLRALLNFRIATHQWDVVVLMLEYLRDRRAKSWGHSNITALAAEIIRLDHTIKQHSEPSTVPEQQTQSLARAKDILLRILAGEFNEPTQFSKSHYQERSLAGLHRIFLSIPGALHDLATSATPTLQHKAGPRSTAPYIPSTAFHSLLAAVVDTQGSFAGIRFWNKWCIDAKSPTSSHLQAGGITRLFLHHERNPAKGDPHFDGEYFRKLHDKAMIPNPGTVRIIAQAAVKEYGENEEQSPGRKHNPAEKVLTFCVKKFEGFHMRRREINREVGGFAYKKRRALDKIKKARKKGEKVEG</sequence>
<accession>A0A319DLP7</accession>
<evidence type="ECO:0000313" key="2">
    <source>
        <dbReference type="EMBL" id="PYH98299.1"/>
    </source>
</evidence>
<feature type="compositionally biased region" description="Polar residues" evidence="1">
    <location>
        <begin position="215"/>
        <end position="226"/>
    </location>
</feature>
<dbReference type="STRING" id="1448320.A0A319DLP7"/>
<gene>
    <name evidence="2" type="ORF">BO71DRAFT_345311</name>
</gene>
<feature type="region of interest" description="Disordered" evidence="1">
    <location>
        <begin position="202"/>
        <end position="226"/>
    </location>
</feature>
<name>A0A319DLP7_9EURO</name>
<organism evidence="2 3">
    <name type="scientific">Aspergillus ellipticus CBS 707.79</name>
    <dbReference type="NCBI Taxonomy" id="1448320"/>
    <lineage>
        <taxon>Eukaryota</taxon>
        <taxon>Fungi</taxon>
        <taxon>Dikarya</taxon>
        <taxon>Ascomycota</taxon>
        <taxon>Pezizomycotina</taxon>
        <taxon>Eurotiomycetes</taxon>
        <taxon>Eurotiomycetidae</taxon>
        <taxon>Eurotiales</taxon>
        <taxon>Aspergillaceae</taxon>
        <taxon>Aspergillus</taxon>
        <taxon>Aspergillus subgen. Circumdati</taxon>
    </lineage>
</organism>
<dbReference type="EMBL" id="KZ825813">
    <property type="protein sequence ID" value="PYH98299.1"/>
    <property type="molecule type" value="Genomic_DNA"/>
</dbReference>
<dbReference type="VEuPathDB" id="FungiDB:BO71DRAFT_345311"/>
<proteinExistence type="predicted"/>
<dbReference type="AlphaFoldDB" id="A0A319DLP7"/>
<dbReference type="Proteomes" id="UP000247810">
    <property type="component" value="Unassembled WGS sequence"/>
</dbReference>
<protein>
    <submittedName>
        <fullName evidence="2">Uncharacterized protein</fullName>
    </submittedName>
</protein>
<keyword evidence="3" id="KW-1185">Reference proteome</keyword>
<reference evidence="2 3" key="1">
    <citation type="submission" date="2018-02" db="EMBL/GenBank/DDBJ databases">
        <title>The genomes of Aspergillus section Nigri reveals drivers in fungal speciation.</title>
        <authorList>
            <consortium name="DOE Joint Genome Institute"/>
            <person name="Vesth T.C."/>
            <person name="Nybo J."/>
            <person name="Theobald S."/>
            <person name="Brandl J."/>
            <person name="Frisvad J.C."/>
            <person name="Nielsen K.F."/>
            <person name="Lyhne E.K."/>
            <person name="Kogle M.E."/>
            <person name="Kuo A."/>
            <person name="Riley R."/>
            <person name="Clum A."/>
            <person name="Nolan M."/>
            <person name="Lipzen A."/>
            <person name="Salamov A."/>
            <person name="Henrissat B."/>
            <person name="Wiebenga A."/>
            <person name="De vries R.P."/>
            <person name="Grigoriev I.V."/>
            <person name="Mortensen U.H."/>
            <person name="Andersen M.R."/>
            <person name="Baker S.E."/>
        </authorList>
    </citation>
    <scope>NUCLEOTIDE SEQUENCE [LARGE SCALE GENOMIC DNA]</scope>
    <source>
        <strain evidence="2 3">CBS 707.79</strain>
    </source>
</reference>
<feature type="region of interest" description="Disordered" evidence="1">
    <location>
        <begin position="37"/>
        <end position="62"/>
    </location>
</feature>
<dbReference type="OrthoDB" id="5341924at2759"/>
<evidence type="ECO:0000256" key="1">
    <source>
        <dbReference type="SAM" id="MobiDB-lite"/>
    </source>
</evidence>
<evidence type="ECO:0000313" key="3">
    <source>
        <dbReference type="Proteomes" id="UP000247810"/>
    </source>
</evidence>